<dbReference type="InterPro" id="IPR054787">
    <property type="entry name" value="TrlF_ATPase"/>
</dbReference>
<evidence type="ECO:0000313" key="3">
    <source>
        <dbReference type="Proteomes" id="UP000664480"/>
    </source>
</evidence>
<evidence type="ECO:0000259" key="1">
    <source>
        <dbReference type="Pfam" id="PF13304"/>
    </source>
</evidence>
<dbReference type="InterPro" id="IPR003959">
    <property type="entry name" value="ATPase_AAA_core"/>
</dbReference>
<name>A0ABS3CLV2_9BACT</name>
<gene>
    <name evidence="2" type="ORF">J0A69_21735</name>
</gene>
<feature type="domain" description="ATPase AAA-type core" evidence="1">
    <location>
        <begin position="854"/>
        <end position="928"/>
    </location>
</feature>
<dbReference type="RefSeq" id="WP_206588744.1">
    <property type="nucleotide sequence ID" value="NZ_JAFKCU010000009.1"/>
</dbReference>
<keyword evidence="3" id="KW-1185">Reference proteome</keyword>
<comment type="caution">
    <text evidence="2">The sequence shown here is derived from an EMBL/GenBank/DDBJ whole genome shotgun (WGS) entry which is preliminary data.</text>
</comment>
<dbReference type="EMBL" id="JAFKCU010000009">
    <property type="protein sequence ID" value="MBN7818076.1"/>
    <property type="molecule type" value="Genomic_DNA"/>
</dbReference>
<dbReference type="PANTHER" id="PTHR32182:SF25">
    <property type="entry name" value="SLR1056 PROTEIN"/>
    <property type="match status" value="1"/>
</dbReference>
<sequence>MISRGSEWHRWEPHIHAPGTILNNQFGSADPWNSYLTTIEESVPKIEVIAVTDYYVTGTYEEFLKHKAAGRLPGVSLIFPNIELRLDVAAKTGFVNLHLLVSPEDPKHLSEVNRILKRLQFNAFNDRFDCTPEELIKLGKRADSSIIDDGAALRLGATQFKVNFDQLRKVIGESEWAKKNILIAVAGGTGDGTSGVRQAADVTVRQEIEKFAHIIFSSSIAQREFWIGQKSVSIDELRSRYDGCKPCLHGSDSHELKSVGKPVDNRFSWIKGALEFDSLRQACIDPGSRAYVGEKPPTTAMPSQVISHVKIDNADWVTTPEIPLNPGLVAIIGARGSGKTALADMISAGCDAIAPTGWGGVNENISASFLARASSHIVGATTTLTWGGGVTVTRLLDGRDANGPMSFPRARYLSQQFVEELCSAKGISDGLVNEIERVIFESHSKDDCEWALDFSELRDQRTSRFKQAQEREAESITDISDRIATEFEKESLVATLTKLVEQKKKLITDYSADRKKLLIKGAETQVVRHTQLSEAAQRLRNKIQSLGNQRRSFIALQDEVRSMRATGAPEMLRQAQTRHTNSGLNQKQWEEFLLIYKGDVDKSLSSYIDWADNEILKINGVAVPVGDPNISLIPDNIDLSTLPLTLIVAEMTRLEALISADKILRDQYTALTSRIAQENSALQTFEVRLKDAIGAAGRRRELQSERDSSYARIFEAINNEQNALADLYAPLMARLTASSGTLKKLSFSVRRIADVQSWGSFAEEELLDRRKAGPFYGRGSLISAATEALKSVWEIGTAAEVQAAMTAFTAKYLKDLLSHAPFNPTQQTEYRDWTKQFAHWLFRTDHITIRYEISYDGVDIRKLSPGTRGVVLLLLYLALDDSDDRPLIIDQPEENLDPKSVFDELVSLFISAKKRRQVIMVTHNANLVINTDADQIIVAEAGPHPSGGLPPISYVAGGLENAAIRKAVCDILEGGEAAFRERARRLRVRLDR</sequence>
<dbReference type="InterPro" id="IPR027417">
    <property type="entry name" value="P-loop_NTPase"/>
</dbReference>
<organism evidence="2 3">
    <name type="scientific">Algoriphagus pacificus</name>
    <dbReference type="NCBI Taxonomy" id="2811234"/>
    <lineage>
        <taxon>Bacteria</taxon>
        <taxon>Pseudomonadati</taxon>
        <taxon>Bacteroidota</taxon>
        <taxon>Cytophagia</taxon>
        <taxon>Cytophagales</taxon>
        <taxon>Cyclobacteriaceae</taxon>
        <taxon>Algoriphagus</taxon>
    </lineage>
</organism>
<protein>
    <submittedName>
        <fullName evidence="2">AAA family ATPase</fullName>
    </submittedName>
</protein>
<accession>A0ABS3CLV2</accession>
<dbReference type="NCBIfam" id="NF045780">
    <property type="entry name" value="TrlF_fam_ATP"/>
    <property type="match status" value="1"/>
</dbReference>
<evidence type="ECO:0000313" key="2">
    <source>
        <dbReference type="EMBL" id="MBN7818076.1"/>
    </source>
</evidence>
<proteinExistence type="predicted"/>
<reference evidence="2 3" key="1">
    <citation type="submission" date="2021-03" db="EMBL/GenBank/DDBJ databases">
        <title>novel species isolated from a fishpond in China.</title>
        <authorList>
            <person name="Lu H."/>
            <person name="Cai Z."/>
        </authorList>
    </citation>
    <scope>NUCLEOTIDE SEQUENCE [LARGE SCALE GENOMIC DNA]</scope>
    <source>
        <strain evidence="2 3">YJ13C</strain>
    </source>
</reference>
<dbReference type="PANTHER" id="PTHR32182">
    <property type="entry name" value="DNA REPLICATION AND REPAIR PROTEIN RECF"/>
    <property type="match status" value="1"/>
</dbReference>
<dbReference type="SUPFAM" id="SSF52540">
    <property type="entry name" value="P-loop containing nucleoside triphosphate hydrolases"/>
    <property type="match status" value="1"/>
</dbReference>
<dbReference type="Proteomes" id="UP000664480">
    <property type="component" value="Unassembled WGS sequence"/>
</dbReference>
<dbReference type="Pfam" id="PF13304">
    <property type="entry name" value="AAA_21"/>
    <property type="match status" value="1"/>
</dbReference>
<dbReference type="Gene3D" id="3.40.50.300">
    <property type="entry name" value="P-loop containing nucleotide triphosphate hydrolases"/>
    <property type="match status" value="2"/>
</dbReference>